<dbReference type="PANTHER" id="PTHR48022">
    <property type="entry name" value="PLASTIDIC GLUCOSE TRANSPORTER 4"/>
    <property type="match status" value="1"/>
</dbReference>
<comment type="similarity">
    <text evidence="2">Belongs to the major facilitator superfamily. Sugar transporter (TC 2.A.1.1) family.</text>
</comment>
<dbReference type="OrthoDB" id="648285at2759"/>
<keyword evidence="8" id="KW-0762">Sugar transport</keyword>
<dbReference type="Proteomes" id="UP000176998">
    <property type="component" value="Unassembled WGS sequence"/>
</dbReference>
<gene>
    <name evidence="8" type="ORF">CORC01_10648</name>
</gene>
<comment type="caution">
    <text evidence="8">The sequence shown here is derived from an EMBL/GenBank/DDBJ whole genome shotgun (WGS) entry which is preliminary data.</text>
</comment>
<dbReference type="Pfam" id="PF00083">
    <property type="entry name" value="Sugar_tr"/>
    <property type="match status" value="1"/>
</dbReference>
<evidence type="ECO:0000256" key="5">
    <source>
        <dbReference type="ARBA" id="ARBA00022989"/>
    </source>
</evidence>
<accession>A0A1G4AYC1</accession>
<feature type="transmembrane region" description="Helical" evidence="7">
    <location>
        <begin position="24"/>
        <end position="45"/>
    </location>
</feature>
<dbReference type="InterPro" id="IPR050360">
    <property type="entry name" value="MFS_Sugar_Transporters"/>
</dbReference>
<dbReference type="InterPro" id="IPR003663">
    <property type="entry name" value="Sugar/inositol_transpt"/>
</dbReference>
<dbReference type="GeneID" id="34563785"/>
<evidence type="ECO:0000256" key="6">
    <source>
        <dbReference type="ARBA" id="ARBA00023136"/>
    </source>
</evidence>
<evidence type="ECO:0000256" key="4">
    <source>
        <dbReference type="ARBA" id="ARBA00022692"/>
    </source>
</evidence>
<dbReference type="GO" id="GO:0016020">
    <property type="term" value="C:membrane"/>
    <property type="evidence" value="ECO:0007669"/>
    <property type="project" value="UniProtKB-SubCell"/>
</dbReference>
<keyword evidence="3" id="KW-0813">Transport</keyword>
<dbReference type="PANTHER" id="PTHR48022:SF74">
    <property type="entry name" value="SUGAR TRANSPORTER, PUTATIVE (AFU_ORTHOLOGUE AFUA_8G02010)-RELATED"/>
    <property type="match status" value="1"/>
</dbReference>
<evidence type="ECO:0000256" key="2">
    <source>
        <dbReference type="ARBA" id="ARBA00010992"/>
    </source>
</evidence>
<proteinExistence type="inferred from homology"/>
<keyword evidence="9" id="KW-1185">Reference proteome</keyword>
<feature type="transmembrane region" description="Helical" evidence="7">
    <location>
        <begin position="90"/>
        <end position="109"/>
    </location>
</feature>
<reference evidence="8 9" key="1">
    <citation type="submission" date="2016-09" db="EMBL/GenBank/DDBJ databases">
        <authorList>
            <person name="Capua I."/>
            <person name="De Benedictis P."/>
            <person name="Joannis T."/>
            <person name="Lombin L.H."/>
            <person name="Cattoli G."/>
        </authorList>
    </citation>
    <scope>NUCLEOTIDE SEQUENCE [LARGE SCALE GENOMIC DNA]</scope>
    <source>
        <strain evidence="8 9">IMI 309357</strain>
    </source>
</reference>
<dbReference type="PRINTS" id="PR00171">
    <property type="entry name" value="SUGRTRNSPORT"/>
</dbReference>
<dbReference type="Gene3D" id="1.20.1250.20">
    <property type="entry name" value="MFS general substrate transporter like domains"/>
    <property type="match status" value="1"/>
</dbReference>
<keyword evidence="5 7" id="KW-1133">Transmembrane helix</keyword>
<name>A0A1G4AYC1_9PEZI</name>
<dbReference type="RefSeq" id="XP_022471237.1">
    <property type="nucleotide sequence ID" value="XM_022622275.1"/>
</dbReference>
<organism evidence="8 9">
    <name type="scientific">Colletotrichum orchidophilum</name>
    <dbReference type="NCBI Taxonomy" id="1209926"/>
    <lineage>
        <taxon>Eukaryota</taxon>
        <taxon>Fungi</taxon>
        <taxon>Dikarya</taxon>
        <taxon>Ascomycota</taxon>
        <taxon>Pezizomycotina</taxon>
        <taxon>Sordariomycetes</taxon>
        <taxon>Hypocreomycetidae</taxon>
        <taxon>Glomerellales</taxon>
        <taxon>Glomerellaceae</taxon>
        <taxon>Colletotrichum</taxon>
    </lineage>
</organism>
<keyword evidence="4 7" id="KW-0812">Transmembrane</keyword>
<evidence type="ECO:0000256" key="3">
    <source>
        <dbReference type="ARBA" id="ARBA00022448"/>
    </source>
</evidence>
<dbReference type="AlphaFoldDB" id="A0A1G4AYC1"/>
<evidence type="ECO:0000256" key="1">
    <source>
        <dbReference type="ARBA" id="ARBA00004141"/>
    </source>
</evidence>
<sequence length="111" mass="12038">MAIALTIVCAFTEGHIPDVTVRANGIYAFVVIVNIAVYGFTWGPMPWLLPAEIFPLSARSRAWRSPLATCSNWVFNFATGISAPDTFAGIGGYYYVIITGFCLIPVAVAKF</sequence>
<keyword evidence="6 7" id="KW-0472">Membrane</keyword>
<dbReference type="GO" id="GO:0005351">
    <property type="term" value="F:carbohydrate:proton symporter activity"/>
    <property type="evidence" value="ECO:0007669"/>
    <property type="project" value="TreeGrafter"/>
</dbReference>
<dbReference type="EMBL" id="MJBS01000107">
    <property type="protein sequence ID" value="OHE94073.1"/>
    <property type="molecule type" value="Genomic_DNA"/>
</dbReference>
<dbReference type="InterPro" id="IPR036259">
    <property type="entry name" value="MFS_trans_sf"/>
</dbReference>
<evidence type="ECO:0000313" key="9">
    <source>
        <dbReference type="Proteomes" id="UP000176998"/>
    </source>
</evidence>
<dbReference type="InterPro" id="IPR005828">
    <property type="entry name" value="MFS_sugar_transport-like"/>
</dbReference>
<evidence type="ECO:0000313" key="8">
    <source>
        <dbReference type="EMBL" id="OHE94073.1"/>
    </source>
</evidence>
<comment type="subcellular location">
    <subcellularLocation>
        <location evidence="1">Membrane</location>
        <topology evidence="1">Multi-pass membrane protein</topology>
    </subcellularLocation>
</comment>
<evidence type="ECO:0000256" key="7">
    <source>
        <dbReference type="SAM" id="Phobius"/>
    </source>
</evidence>
<protein>
    <submittedName>
        <fullName evidence="8">High-affinity glucose transporter</fullName>
    </submittedName>
</protein>